<sequence length="169" mass="19265">MNVMNRFQKRMSIEQEKVTDQMREKEKCTGCMLANKQRPVHVVYEDQLVCGILDHDPFHEGHTLLFPKAHVIEIEDVNQKTANAIMKGVTIVVKAIKALYNPAGITICQNGGEFNDLDHYHIHVIPREREPSFADFYSEALLNNEALKKKLPETRVALAAKIERLKGTV</sequence>
<dbReference type="PANTHER" id="PTHR46648:SF1">
    <property type="entry name" value="ADENOSINE 5'-MONOPHOSPHORAMIDASE HNT1"/>
    <property type="match status" value="1"/>
</dbReference>
<name>Q9K9A6_HALH5</name>
<gene>
    <name evidence="5" type="ordered locus">BH2743</name>
</gene>
<evidence type="ECO:0000256" key="2">
    <source>
        <dbReference type="PIRSR" id="PIRSR601310-3"/>
    </source>
</evidence>
<dbReference type="SUPFAM" id="SSF54197">
    <property type="entry name" value="HIT-like"/>
    <property type="match status" value="1"/>
</dbReference>
<dbReference type="EMBL" id="BA000004">
    <property type="protein sequence ID" value="BAB06462.1"/>
    <property type="molecule type" value="Genomic_DNA"/>
</dbReference>
<dbReference type="GO" id="GO:0009117">
    <property type="term" value="P:nucleotide metabolic process"/>
    <property type="evidence" value="ECO:0007669"/>
    <property type="project" value="TreeGrafter"/>
</dbReference>
<organism evidence="5 6">
    <name type="scientific">Halalkalibacterium halodurans (strain ATCC BAA-125 / DSM 18197 / FERM 7344 / JCM 9153 / C-125)</name>
    <name type="common">Bacillus halodurans</name>
    <dbReference type="NCBI Taxonomy" id="272558"/>
    <lineage>
        <taxon>Bacteria</taxon>
        <taxon>Bacillati</taxon>
        <taxon>Bacillota</taxon>
        <taxon>Bacilli</taxon>
        <taxon>Bacillales</taxon>
        <taxon>Bacillaceae</taxon>
        <taxon>Halalkalibacterium (ex Joshi et al. 2022)</taxon>
    </lineage>
</organism>
<dbReference type="PROSITE" id="PS51084">
    <property type="entry name" value="HIT_2"/>
    <property type="match status" value="1"/>
</dbReference>
<reference evidence="5 6" key="1">
    <citation type="journal article" date="2000" name="Nucleic Acids Res.">
        <title>Complete genome sequence of the alkaliphilic bacterium Bacillus halodurans and genomic sequence comparison with Bacillus subtilis.</title>
        <authorList>
            <person name="Takami H."/>
            <person name="Nakasone K."/>
            <person name="Takaki Y."/>
            <person name="Maeno G."/>
            <person name="Sasaki R."/>
            <person name="Masui N."/>
            <person name="Fuji F."/>
            <person name="Hirama C."/>
            <person name="Nakamura Y."/>
            <person name="Ogasawara N."/>
            <person name="Kuhara S."/>
            <person name="Horikoshi K."/>
        </authorList>
    </citation>
    <scope>NUCLEOTIDE SEQUENCE [LARGE SCALE GENOMIC DNA]</scope>
    <source>
        <strain evidence="6">ATCC BAA-125 / DSM 18197 / FERM 7344 / JCM 9153 / C-125</strain>
    </source>
</reference>
<evidence type="ECO:0000313" key="5">
    <source>
        <dbReference type="EMBL" id="BAB06462.1"/>
    </source>
</evidence>
<evidence type="ECO:0000256" key="3">
    <source>
        <dbReference type="PROSITE-ProRule" id="PRU00464"/>
    </source>
</evidence>
<dbReference type="GO" id="GO:0003824">
    <property type="term" value="F:catalytic activity"/>
    <property type="evidence" value="ECO:0007669"/>
    <property type="project" value="InterPro"/>
</dbReference>
<feature type="domain" description="HIT" evidence="4">
    <location>
        <begin position="29"/>
        <end position="138"/>
    </location>
</feature>
<dbReference type="InterPro" id="IPR036265">
    <property type="entry name" value="HIT-like_sf"/>
</dbReference>
<dbReference type="KEGG" id="bha:BH2743"/>
<evidence type="ECO:0000259" key="4">
    <source>
        <dbReference type="PROSITE" id="PS51084"/>
    </source>
</evidence>
<dbReference type="Proteomes" id="UP000001258">
    <property type="component" value="Chromosome"/>
</dbReference>
<accession>Q9K9A6</accession>
<dbReference type="PIR" id="G83992">
    <property type="entry name" value="G83992"/>
</dbReference>
<dbReference type="HOGENOM" id="CLU_056776_3_2_9"/>
<dbReference type="PANTHER" id="PTHR46648">
    <property type="entry name" value="HIT FAMILY PROTEIN 1"/>
    <property type="match status" value="1"/>
</dbReference>
<dbReference type="Gene3D" id="3.30.428.10">
    <property type="entry name" value="HIT-like"/>
    <property type="match status" value="1"/>
</dbReference>
<keyword evidence="6" id="KW-1185">Reference proteome</keyword>
<dbReference type="eggNOG" id="COG0537">
    <property type="taxonomic scope" value="Bacteria"/>
</dbReference>
<evidence type="ECO:0000313" key="6">
    <source>
        <dbReference type="Proteomes" id="UP000001258"/>
    </source>
</evidence>
<feature type="active site" description="Tele-AMP-histidine intermediate" evidence="1">
    <location>
        <position position="121"/>
    </location>
</feature>
<dbReference type="InterPro" id="IPR011146">
    <property type="entry name" value="HIT-like"/>
</dbReference>
<dbReference type="Pfam" id="PF01230">
    <property type="entry name" value="HIT"/>
    <property type="match status" value="1"/>
</dbReference>
<evidence type="ECO:0000256" key="1">
    <source>
        <dbReference type="PIRSR" id="PIRSR601310-1"/>
    </source>
</evidence>
<protein>
    <submittedName>
        <fullName evidence="5">Cell-cycle regulation histidine triad (Hit family)</fullName>
    </submittedName>
</protein>
<dbReference type="AlphaFoldDB" id="Q9K9A6"/>
<proteinExistence type="predicted"/>
<dbReference type="RefSeq" id="WP_010898891.1">
    <property type="nucleotide sequence ID" value="NC_002570.2"/>
</dbReference>
<dbReference type="STRING" id="272558.gene:10728642"/>
<feature type="short sequence motif" description="Histidine triad motif" evidence="2 3">
    <location>
        <begin position="119"/>
        <end position="123"/>
    </location>
</feature>
<dbReference type="InterPro" id="IPR001310">
    <property type="entry name" value="Histidine_triad_HIT"/>
</dbReference>